<organism evidence="1 2">
    <name type="scientific">Candidatus Electronema aureum</name>
    <dbReference type="NCBI Taxonomy" id="2005002"/>
    <lineage>
        <taxon>Bacteria</taxon>
        <taxon>Pseudomonadati</taxon>
        <taxon>Thermodesulfobacteriota</taxon>
        <taxon>Desulfobulbia</taxon>
        <taxon>Desulfobulbales</taxon>
        <taxon>Desulfobulbaceae</taxon>
        <taxon>Candidatus Electronema</taxon>
    </lineage>
</organism>
<protein>
    <submittedName>
        <fullName evidence="1">Collagenase-like protease, PrtC family</fullName>
    </submittedName>
</protein>
<keyword evidence="2" id="KW-1185">Reference proteome</keyword>
<name>A0A521G5J5_9BACT</name>
<accession>A0A521G5J5</accession>
<evidence type="ECO:0000313" key="1">
    <source>
        <dbReference type="EMBL" id="TAA76273.1"/>
    </source>
</evidence>
<dbReference type="EMBL" id="NQJD01000001">
    <property type="protein sequence ID" value="TAA76273.1"/>
    <property type="molecule type" value="Genomic_DNA"/>
</dbReference>
<dbReference type="GO" id="GO:0008233">
    <property type="term" value="F:peptidase activity"/>
    <property type="evidence" value="ECO:0007669"/>
    <property type="project" value="UniProtKB-KW"/>
</dbReference>
<comment type="caution">
    <text evidence="1">The sequence shown here is derived from an EMBL/GenBank/DDBJ whole genome shotgun (WGS) entry which is preliminary data.</text>
</comment>
<dbReference type="Proteomes" id="UP000316238">
    <property type="component" value="Unassembled WGS sequence"/>
</dbReference>
<evidence type="ECO:0000313" key="2">
    <source>
        <dbReference type="Proteomes" id="UP000316238"/>
    </source>
</evidence>
<dbReference type="AlphaFoldDB" id="A0A521G5J5"/>
<proteinExistence type="predicted"/>
<dbReference type="GO" id="GO:0006508">
    <property type="term" value="P:proteolysis"/>
    <property type="evidence" value="ECO:0007669"/>
    <property type="project" value="UniProtKB-KW"/>
</dbReference>
<sequence>MTPFLDVPFLPEEAYIEFLNSNSGHIDSVHFSLPGVQRMDNRAHSKSVETVDVLAGLLDQISIPKRYALLNSRFYGPALLTDKQQLRTLISSLEFCVERKVISGIIYCDHYLLQCLSNEAPELAAQLEAVPGINTLLDSQGKIDAHLAYIGETHFHQPTRIVLDRSLNRNLNKLTEIARWCREGLSDLKLELVGNEGCLPYCPYRSAHDAYIALDNCTDGSSSNKINNNLGCKQLLKKQPYRILQSPFIRPEDVDSYLYDVDLIKISGRNLNSTALRRIITAYIDRSWKDNLLELLDSSHWLASELYVDNSGLSFDFANMLSVCNNRCETCRFCMELFNSISHSLPTATGH</sequence>
<reference evidence="1" key="1">
    <citation type="submission" date="2017-07" db="EMBL/GenBank/DDBJ databases">
        <title>The cable genome - Insights into the physiology and evolution of filamentous bacteria capable of sulfide oxidation via long distance electron transfer.</title>
        <authorList>
            <person name="Thorup C."/>
            <person name="Bjerg J.T."/>
            <person name="Schreiber L."/>
            <person name="Nielsen L.P."/>
            <person name="Kjeldsen K.U."/>
            <person name="Boesen T."/>
            <person name="Boggild A."/>
            <person name="Meysman F."/>
            <person name="Geelhoed J."/>
            <person name="Schramm A."/>
        </authorList>
    </citation>
    <scope>NUCLEOTIDE SEQUENCE [LARGE SCALE GENOMIC DNA]</scope>
    <source>
        <strain evidence="1">GS</strain>
    </source>
</reference>
<gene>
    <name evidence="1" type="ORF">CDV28_101176</name>
</gene>